<dbReference type="EMBL" id="BSPO01000001">
    <property type="protein sequence ID" value="GLS82241.1"/>
    <property type="molecule type" value="Genomic_DNA"/>
</dbReference>
<dbReference type="InterPro" id="IPR036108">
    <property type="entry name" value="4pyrrol_syn_uPrphyn_synt_sf"/>
</dbReference>
<dbReference type="SUPFAM" id="SSF69618">
    <property type="entry name" value="HemD-like"/>
    <property type="match status" value="1"/>
</dbReference>
<evidence type="ECO:0000256" key="5">
    <source>
        <dbReference type="ARBA" id="ARBA00023244"/>
    </source>
</evidence>
<comment type="similarity">
    <text evidence="2 9">Belongs to the uroporphyrinogen-III synthase family.</text>
</comment>
<comment type="function">
    <text evidence="6 9">Catalyzes cyclization of the linear tetrapyrrole, hydroxymethylbilane, to the macrocyclic uroporphyrinogen III.</text>
</comment>
<dbReference type="RefSeq" id="WP_095497795.1">
    <property type="nucleotide sequence ID" value="NZ_BSPO01000001.1"/>
</dbReference>
<name>A0AA37TUW3_9GAMM</name>
<evidence type="ECO:0000256" key="3">
    <source>
        <dbReference type="ARBA" id="ARBA00013109"/>
    </source>
</evidence>
<dbReference type="Proteomes" id="UP001157439">
    <property type="component" value="Unassembled WGS sequence"/>
</dbReference>
<keyword evidence="12" id="KW-1185">Reference proteome</keyword>
<proteinExistence type="inferred from homology"/>
<feature type="domain" description="Tetrapyrrole biosynthesis uroporphyrinogen III synthase" evidence="10">
    <location>
        <begin position="17"/>
        <end position="239"/>
    </location>
</feature>
<reference evidence="11 12" key="1">
    <citation type="journal article" date="2014" name="Int. J. Syst. Evol. Microbiol.">
        <title>Complete genome sequence of Corynebacterium casei LMG S-19264T (=DSM 44701T), isolated from a smear-ripened cheese.</title>
        <authorList>
            <consortium name="US DOE Joint Genome Institute (JGI-PGF)"/>
            <person name="Walter F."/>
            <person name="Albersmeier A."/>
            <person name="Kalinowski J."/>
            <person name="Ruckert C."/>
        </authorList>
    </citation>
    <scope>NUCLEOTIDE SEQUENCE [LARGE SCALE GENOMIC DNA]</scope>
    <source>
        <strain evidence="11 12">NBRC 112785</strain>
    </source>
</reference>
<evidence type="ECO:0000256" key="2">
    <source>
        <dbReference type="ARBA" id="ARBA00008133"/>
    </source>
</evidence>
<gene>
    <name evidence="11" type="primary">hemD</name>
    <name evidence="11" type="ORF">GCM10007894_02180</name>
</gene>
<protein>
    <recommendedName>
        <fullName evidence="7 9">Uroporphyrinogen-III synthase</fullName>
        <ecNumber evidence="3 9">4.2.1.75</ecNumber>
    </recommendedName>
</protein>
<dbReference type="PANTHER" id="PTHR38042">
    <property type="entry name" value="UROPORPHYRINOGEN-III SYNTHASE, CHLOROPLASTIC"/>
    <property type="match status" value="1"/>
</dbReference>
<dbReference type="GO" id="GO:0008168">
    <property type="term" value="F:methyltransferase activity"/>
    <property type="evidence" value="ECO:0007669"/>
    <property type="project" value="UniProtKB-KW"/>
</dbReference>
<evidence type="ECO:0000256" key="7">
    <source>
        <dbReference type="ARBA" id="ARBA00040167"/>
    </source>
</evidence>
<comment type="catalytic activity">
    <reaction evidence="8 9">
        <text>hydroxymethylbilane = uroporphyrinogen III + H2O</text>
        <dbReference type="Rhea" id="RHEA:18965"/>
        <dbReference type="ChEBI" id="CHEBI:15377"/>
        <dbReference type="ChEBI" id="CHEBI:57308"/>
        <dbReference type="ChEBI" id="CHEBI:57845"/>
        <dbReference type="EC" id="4.2.1.75"/>
    </reaction>
</comment>
<organism evidence="11 12">
    <name type="scientific">Paraferrimonas haliotis</name>
    <dbReference type="NCBI Taxonomy" id="2013866"/>
    <lineage>
        <taxon>Bacteria</taxon>
        <taxon>Pseudomonadati</taxon>
        <taxon>Pseudomonadota</taxon>
        <taxon>Gammaproteobacteria</taxon>
        <taxon>Alteromonadales</taxon>
        <taxon>Ferrimonadaceae</taxon>
        <taxon>Paraferrimonas</taxon>
    </lineage>
</organism>
<evidence type="ECO:0000313" key="12">
    <source>
        <dbReference type="Proteomes" id="UP001157439"/>
    </source>
</evidence>
<evidence type="ECO:0000256" key="8">
    <source>
        <dbReference type="ARBA" id="ARBA00048617"/>
    </source>
</evidence>
<evidence type="ECO:0000313" key="11">
    <source>
        <dbReference type="EMBL" id="GLS82241.1"/>
    </source>
</evidence>
<dbReference type="GO" id="GO:0032259">
    <property type="term" value="P:methylation"/>
    <property type="evidence" value="ECO:0007669"/>
    <property type="project" value="UniProtKB-KW"/>
</dbReference>
<comment type="caution">
    <text evidence="11">The sequence shown here is derived from an EMBL/GenBank/DDBJ whole genome shotgun (WGS) entry which is preliminary data.</text>
</comment>
<keyword evidence="5 9" id="KW-0627">Porphyrin biosynthesis</keyword>
<keyword evidence="11" id="KW-0808">Transferase</keyword>
<dbReference type="InterPro" id="IPR003754">
    <property type="entry name" value="4pyrrol_synth_uPrphyn_synth"/>
</dbReference>
<dbReference type="GO" id="GO:0004852">
    <property type="term" value="F:uroporphyrinogen-III synthase activity"/>
    <property type="evidence" value="ECO:0007669"/>
    <property type="project" value="UniProtKB-UniRule"/>
</dbReference>
<dbReference type="GO" id="GO:0006780">
    <property type="term" value="P:uroporphyrinogen III biosynthetic process"/>
    <property type="evidence" value="ECO:0007669"/>
    <property type="project" value="UniProtKB-UniRule"/>
</dbReference>
<dbReference type="PANTHER" id="PTHR38042:SF1">
    <property type="entry name" value="UROPORPHYRINOGEN-III SYNTHASE, CHLOROPLASTIC"/>
    <property type="match status" value="1"/>
</dbReference>
<evidence type="ECO:0000259" key="10">
    <source>
        <dbReference type="Pfam" id="PF02602"/>
    </source>
</evidence>
<dbReference type="Gene3D" id="3.40.50.10090">
    <property type="match status" value="2"/>
</dbReference>
<evidence type="ECO:0000256" key="1">
    <source>
        <dbReference type="ARBA" id="ARBA00004772"/>
    </source>
</evidence>
<dbReference type="AlphaFoldDB" id="A0AA37TUW3"/>
<dbReference type="CDD" id="cd06578">
    <property type="entry name" value="HemD"/>
    <property type="match status" value="1"/>
</dbReference>
<accession>A0AA37TUW3</accession>
<dbReference type="GO" id="GO:0006782">
    <property type="term" value="P:protoporphyrinogen IX biosynthetic process"/>
    <property type="evidence" value="ECO:0007669"/>
    <property type="project" value="UniProtKB-UniRule"/>
</dbReference>
<dbReference type="EC" id="4.2.1.75" evidence="3 9"/>
<dbReference type="Pfam" id="PF02602">
    <property type="entry name" value="HEM4"/>
    <property type="match status" value="1"/>
</dbReference>
<dbReference type="InterPro" id="IPR039793">
    <property type="entry name" value="UROS/Hem4"/>
</dbReference>
<evidence type="ECO:0000256" key="4">
    <source>
        <dbReference type="ARBA" id="ARBA00023239"/>
    </source>
</evidence>
<sequence>MPKSLLLTRPKGRNHSLQQQLASMGVRTSVAPMLEIQANPDSRQYTPAQLANWADKIIFISTNAVEFAKDLLQIIGRTQVQCLAVGLATQAKLSEYGILAETAPEHLQQTEGLLDLSSLQDVAEQRIVIVRGNGGRETLAQELQQRGAEVRYWQVYQRGVPECDINSLCQHWRQQQIDTIVITSGEALQNLRSQVQNNDWQWLAQLHFIVPSERVMDMAQGMGIQSVVNAQGANDKAVIEAVKQLKGEWDERQQNRGQQ</sequence>
<keyword evidence="11" id="KW-0489">Methyltransferase</keyword>
<evidence type="ECO:0000256" key="9">
    <source>
        <dbReference type="RuleBase" id="RU366031"/>
    </source>
</evidence>
<evidence type="ECO:0000256" key="6">
    <source>
        <dbReference type="ARBA" id="ARBA00037589"/>
    </source>
</evidence>
<comment type="pathway">
    <text evidence="1 9">Porphyrin-containing compound metabolism; protoporphyrin-IX biosynthesis; coproporphyrinogen-III from 5-aminolevulinate: step 3/4.</text>
</comment>
<keyword evidence="4 9" id="KW-0456">Lyase</keyword>